<dbReference type="Pfam" id="PF06993">
    <property type="entry name" value="DUF1304"/>
    <property type="match status" value="1"/>
</dbReference>
<name>A0ABW7C1E3_9ACTN</name>
<evidence type="ECO:0000256" key="1">
    <source>
        <dbReference type="SAM" id="Phobius"/>
    </source>
</evidence>
<sequence length="125" mass="13641">MHIVSQVFALIAAAVHLFVWPLESFLYGRRAWVREFLTGSTADAPEVRLWRFNVGFYNLFLACGMIAGVVALHLGHETVARTLVVYVAAFMTGGGIMLLVSDPRLWRGSLGQAVPGVVILVAELA</sequence>
<dbReference type="Proteomes" id="UP001604282">
    <property type="component" value="Unassembled WGS sequence"/>
</dbReference>
<proteinExistence type="predicted"/>
<gene>
    <name evidence="2" type="ORF">ACGFYS_25740</name>
</gene>
<evidence type="ECO:0000313" key="3">
    <source>
        <dbReference type="Proteomes" id="UP001604282"/>
    </source>
</evidence>
<reference evidence="2 3" key="1">
    <citation type="submission" date="2024-10" db="EMBL/GenBank/DDBJ databases">
        <title>The Natural Products Discovery Center: Release of the First 8490 Sequenced Strains for Exploring Actinobacteria Biosynthetic Diversity.</title>
        <authorList>
            <person name="Kalkreuter E."/>
            <person name="Kautsar S.A."/>
            <person name="Yang D."/>
            <person name="Bader C.D."/>
            <person name="Teijaro C.N."/>
            <person name="Fluegel L."/>
            <person name="Davis C.M."/>
            <person name="Simpson J.R."/>
            <person name="Lauterbach L."/>
            <person name="Steele A.D."/>
            <person name="Gui C."/>
            <person name="Meng S."/>
            <person name="Li G."/>
            <person name="Viehrig K."/>
            <person name="Ye F."/>
            <person name="Su P."/>
            <person name="Kiefer A.F."/>
            <person name="Nichols A."/>
            <person name="Cepeda A.J."/>
            <person name="Yan W."/>
            <person name="Fan B."/>
            <person name="Jiang Y."/>
            <person name="Adhikari A."/>
            <person name="Zheng C.-J."/>
            <person name="Schuster L."/>
            <person name="Cowan T.M."/>
            <person name="Smanski M.J."/>
            <person name="Chevrette M.G."/>
            <person name="De Carvalho L.P.S."/>
            <person name="Shen B."/>
        </authorList>
    </citation>
    <scope>NUCLEOTIDE SEQUENCE [LARGE SCALE GENOMIC DNA]</scope>
    <source>
        <strain evidence="2 3">NPDC048229</strain>
    </source>
</reference>
<evidence type="ECO:0000313" key="2">
    <source>
        <dbReference type="EMBL" id="MFG3192339.1"/>
    </source>
</evidence>
<keyword evidence="3" id="KW-1185">Reference proteome</keyword>
<keyword evidence="1" id="KW-1133">Transmembrane helix</keyword>
<feature type="transmembrane region" description="Helical" evidence="1">
    <location>
        <begin position="6"/>
        <end position="27"/>
    </location>
</feature>
<dbReference type="RefSeq" id="WP_189848615.1">
    <property type="nucleotide sequence ID" value="NZ_BMVV01000004.1"/>
</dbReference>
<keyword evidence="1" id="KW-0472">Membrane</keyword>
<dbReference type="EMBL" id="JBICZW010000019">
    <property type="protein sequence ID" value="MFG3192339.1"/>
    <property type="molecule type" value="Genomic_DNA"/>
</dbReference>
<comment type="caution">
    <text evidence="2">The sequence shown here is derived from an EMBL/GenBank/DDBJ whole genome shotgun (WGS) entry which is preliminary data.</text>
</comment>
<dbReference type="InterPro" id="IPR009732">
    <property type="entry name" value="DUF1304"/>
</dbReference>
<feature type="transmembrane region" description="Helical" evidence="1">
    <location>
        <begin position="56"/>
        <end position="74"/>
    </location>
</feature>
<keyword evidence="1" id="KW-0812">Transmembrane</keyword>
<accession>A0ABW7C1E3</accession>
<organism evidence="2 3">
    <name type="scientific">Streptomyces omiyaensis</name>
    <dbReference type="NCBI Taxonomy" id="68247"/>
    <lineage>
        <taxon>Bacteria</taxon>
        <taxon>Bacillati</taxon>
        <taxon>Actinomycetota</taxon>
        <taxon>Actinomycetes</taxon>
        <taxon>Kitasatosporales</taxon>
        <taxon>Streptomycetaceae</taxon>
        <taxon>Streptomyces</taxon>
    </lineage>
</organism>
<feature type="transmembrane region" description="Helical" evidence="1">
    <location>
        <begin position="80"/>
        <end position="100"/>
    </location>
</feature>
<protein>
    <submittedName>
        <fullName evidence="2">DUF1304 domain-containing protein</fullName>
    </submittedName>
</protein>